<protein>
    <submittedName>
        <fullName evidence="2">Uncharacterized protein</fullName>
    </submittedName>
</protein>
<gene>
    <name evidence="2" type="ORF">MMYC01_210676</name>
</gene>
<keyword evidence="3" id="KW-1185">Reference proteome</keyword>
<proteinExistence type="predicted"/>
<dbReference type="VEuPathDB" id="FungiDB:MMYC01_210676"/>
<dbReference type="AlphaFoldDB" id="A0A175VQ97"/>
<reference evidence="2 3" key="1">
    <citation type="journal article" date="2016" name="Genome Announc.">
        <title>Genome Sequence of Madurella mycetomatis mm55, Isolated from a Human Mycetoma Case in Sudan.</title>
        <authorList>
            <person name="Smit S."/>
            <person name="Derks M.F."/>
            <person name="Bervoets S."/>
            <person name="Fahal A."/>
            <person name="van Leeuwen W."/>
            <person name="van Belkum A."/>
            <person name="van de Sande W.W."/>
        </authorList>
    </citation>
    <scope>NUCLEOTIDE SEQUENCE [LARGE SCALE GENOMIC DNA]</scope>
    <source>
        <strain evidence="3">mm55</strain>
    </source>
</reference>
<name>A0A175VQ97_9PEZI</name>
<comment type="caution">
    <text evidence="2">The sequence shown here is derived from an EMBL/GenBank/DDBJ whole genome shotgun (WGS) entry which is preliminary data.</text>
</comment>
<evidence type="ECO:0000313" key="2">
    <source>
        <dbReference type="EMBL" id="KXX73331.1"/>
    </source>
</evidence>
<evidence type="ECO:0000313" key="3">
    <source>
        <dbReference type="Proteomes" id="UP000078237"/>
    </source>
</evidence>
<accession>A0A175VQ97</accession>
<evidence type="ECO:0000256" key="1">
    <source>
        <dbReference type="SAM" id="Coils"/>
    </source>
</evidence>
<feature type="coiled-coil region" evidence="1">
    <location>
        <begin position="36"/>
        <end position="70"/>
    </location>
</feature>
<dbReference type="EMBL" id="LCTW02000492">
    <property type="protein sequence ID" value="KXX73331.1"/>
    <property type="molecule type" value="Genomic_DNA"/>
</dbReference>
<feature type="non-terminal residue" evidence="2">
    <location>
        <position position="70"/>
    </location>
</feature>
<keyword evidence="1" id="KW-0175">Coiled coil</keyword>
<sequence length="70" mass="8140">MAQSILYPHTKKLVDELLEEVKILKVQLCSQPVHPVEELRYENRRLKAQVEALQQANQALTKENDKVSQE</sequence>
<dbReference type="Proteomes" id="UP000078237">
    <property type="component" value="Unassembled WGS sequence"/>
</dbReference>
<organism evidence="2 3">
    <name type="scientific">Madurella mycetomatis</name>
    <dbReference type="NCBI Taxonomy" id="100816"/>
    <lineage>
        <taxon>Eukaryota</taxon>
        <taxon>Fungi</taxon>
        <taxon>Dikarya</taxon>
        <taxon>Ascomycota</taxon>
        <taxon>Pezizomycotina</taxon>
        <taxon>Sordariomycetes</taxon>
        <taxon>Sordariomycetidae</taxon>
        <taxon>Sordariales</taxon>
        <taxon>Sordariales incertae sedis</taxon>
        <taxon>Madurella</taxon>
    </lineage>
</organism>